<evidence type="ECO:0000313" key="3">
    <source>
        <dbReference type="Proteomes" id="UP000190626"/>
    </source>
</evidence>
<organism evidence="2 3">
    <name type="scientific">Paenibacillus ferrarius</name>
    <dbReference type="NCBI Taxonomy" id="1469647"/>
    <lineage>
        <taxon>Bacteria</taxon>
        <taxon>Bacillati</taxon>
        <taxon>Bacillota</taxon>
        <taxon>Bacilli</taxon>
        <taxon>Bacillales</taxon>
        <taxon>Paenibacillaceae</taxon>
        <taxon>Paenibacillus</taxon>
    </lineage>
</organism>
<feature type="region of interest" description="Disordered" evidence="1">
    <location>
        <begin position="47"/>
        <end position="78"/>
    </location>
</feature>
<protein>
    <submittedName>
        <fullName evidence="2">Uncharacterized protein</fullName>
    </submittedName>
</protein>
<keyword evidence="3" id="KW-1185">Reference proteome</keyword>
<reference evidence="3" key="1">
    <citation type="submission" date="2016-07" db="EMBL/GenBank/DDBJ databases">
        <authorList>
            <person name="Florea S."/>
            <person name="Webb J.S."/>
            <person name="Jaromczyk J."/>
            <person name="Schardl C.L."/>
        </authorList>
    </citation>
    <scope>NUCLEOTIDE SEQUENCE [LARGE SCALE GENOMIC DNA]</scope>
    <source>
        <strain evidence="3">CY1</strain>
    </source>
</reference>
<dbReference type="Proteomes" id="UP000190626">
    <property type="component" value="Unassembled WGS sequence"/>
</dbReference>
<name>A0A1V4HSI2_9BACL</name>
<comment type="caution">
    <text evidence="2">The sequence shown here is derived from an EMBL/GenBank/DDBJ whole genome shotgun (WGS) entry which is preliminary data.</text>
</comment>
<proteinExistence type="predicted"/>
<dbReference type="AlphaFoldDB" id="A0A1V4HSI2"/>
<accession>A0A1V4HSI2</accession>
<sequence length="78" mass="8824">MPKFFGFANTSKGQQIFVPLTETIRHQAENTLDALCKREKLGYGGVFPDKSTLRQPSPMQKRFANGDLTPRKKGRGKR</sequence>
<dbReference type="RefSeq" id="WP_079408881.1">
    <property type="nucleotide sequence ID" value="NZ_MBTG01000001.1"/>
</dbReference>
<evidence type="ECO:0000256" key="1">
    <source>
        <dbReference type="SAM" id="MobiDB-lite"/>
    </source>
</evidence>
<dbReference type="EMBL" id="MBTG01000001">
    <property type="protein sequence ID" value="OPH61880.1"/>
    <property type="molecule type" value="Genomic_DNA"/>
</dbReference>
<dbReference type="OrthoDB" id="2667072at2"/>
<gene>
    <name evidence="2" type="ORF">BC351_01160</name>
</gene>
<evidence type="ECO:0000313" key="2">
    <source>
        <dbReference type="EMBL" id="OPH61880.1"/>
    </source>
</evidence>